<gene>
    <name evidence="12" type="ORF">M413DRAFT_438324</name>
</gene>
<evidence type="ECO:0000256" key="2">
    <source>
        <dbReference type="ARBA" id="ARBA00004173"/>
    </source>
</evidence>
<keyword evidence="6" id="KW-0809">Transit peptide</keyword>
<dbReference type="HOGENOM" id="CLU_030742_2_0_1"/>
<dbReference type="GO" id="GO:0071949">
    <property type="term" value="F:FAD binding"/>
    <property type="evidence" value="ECO:0007669"/>
    <property type="project" value="TreeGrafter"/>
</dbReference>
<dbReference type="GO" id="GO:0070224">
    <property type="term" value="F:sulfide:quinone oxidoreductase activity"/>
    <property type="evidence" value="ECO:0007669"/>
    <property type="project" value="TreeGrafter"/>
</dbReference>
<accession>A0A0C2Z7R4</accession>
<keyword evidence="8" id="KW-0496">Mitochondrion</keyword>
<evidence type="ECO:0000256" key="4">
    <source>
        <dbReference type="ARBA" id="ARBA00022719"/>
    </source>
</evidence>
<dbReference type="SUPFAM" id="SSF51905">
    <property type="entry name" value="FAD/NAD(P)-binding domain"/>
    <property type="match status" value="1"/>
</dbReference>
<evidence type="ECO:0000256" key="7">
    <source>
        <dbReference type="ARBA" id="ARBA00023002"/>
    </source>
</evidence>
<dbReference type="Proteomes" id="UP000053424">
    <property type="component" value="Unassembled WGS sequence"/>
</dbReference>
<keyword evidence="5" id="KW-0274">FAD</keyword>
<dbReference type="Gene3D" id="3.50.50.60">
    <property type="entry name" value="FAD/NAD(P)-binding domain"/>
    <property type="match status" value="2"/>
</dbReference>
<keyword evidence="4" id="KW-0874">Quinone</keyword>
<dbReference type="EMBL" id="KN831768">
    <property type="protein sequence ID" value="KIM49157.1"/>
    <property type="molecule type" value="Genomic_DNA"/>
</dbReference>
<keyword evidence="7" id="KW-0560">Oxidoreductase</keyword>
<dbReference type="GO" id="GO:0005739">
    <property type="term" value="C:mitochondrion"/>
    <property type="evidence" value="ECO:0007669"/>
    <property type="project" value="UniProtKB-SubCell"/>
</dbReference>
<dbReference type="STRING" id="686832.A0A0C2Z7R4"/>
<dbReference type="FunFam" id="3.50.50.60:FF:000034">
    <property type="entry name" value="sulfide:quinone oxidoreductase, mitochondrial"/>
    <property type="match status" value="1"/>
</dbReference>
<evidence type="ECO:0000256" key="6">
    <source>
        <dbReference type="ARBA" id="ARBA00022946"/>
    </source>
</evidence>
<evidence type="ECO:0000313" key="13">
    <source>
        <dbReference type="Proteomes" id="UP000053424"/>
    </source>
</evidence>
<evidence type="ECO:0000313" key="12">
    <source>
        <dbReference type="EMBL" id="KIM49157.1"/>
    </source>
</evidence>
<dbReference type="PANTHER" id="PTHR10632">
    <property type="entry name" value="SULFIDE:QUINONE OXIDOREDUCTASE"/>
    <property type="match status" value="1"/>
</dbReference>
<dbReference type="AlphaFoldDB" id="A0A0C2Z7R4"/>
<dbReference type="InterPro" id="IPR036188">
    <property type="entry name" value="FAD/NAD-bd_sf"/>
</dbReference>
<name>A0A0C2Z7R4_HEBCY</name>
<evidence type="ECO:0000256" key="10">
    <source>
        <dbReference type="ARBA" id="ARBA00070160"/>
    </source>
</evidence>
<dbReference type="InterPro" id="IPR023753">
    <property type="entry name" value="FAD/NAD-binding_dom"/>
</dbReference>
<dbReference type="GO" id="GO:0048038">
    <property type="term" value="F:quinone binding"/>
    <property type="evidence" value="ECO:0007669"/>
    <property type="project" value="UniProtKB-KW"/>
</dbReference>
<dbReference type="PANTHER" id="PTHR10632:SF2">
    <property type="entry name" value="SULFIDE:QUINONE OXIDOREDUCTASE, MITOCHONDRIAL"/>
    <property type="match status" value="1"/>
</dbReference>
<sequence length="464" mass="50740">MRARYVPVFLHGGSYTTPTIMLNQSLLRNVRRVLSNGRSASTTSISQKYKVLVVGGGSGGLTVAQQIYNRFEAAGKPLNPGDIAIVDGAENHYYQPGWTLVGSGINPKSDFTRPLASLVPKHIALIPENVKAFSPTSSSITTTAGRDITYDTLVVAAGLQINYDAIKGLPAALADANSGVSTIYSSQTCDKVWTDIENLKSGNAVFTQPSGIIKCAGAPQKIMWMAWDRFCRTGRNDTKVDFYTGMPTMFSVKKYSDALNALREQRGVGGHFAHELISIDAANKRATFKKSDDGVHVKVDYSFLHATPPMGPLNVFKGTEIADAAGWVTVDKGTLQHVKPEFGNIFALGDCSSLPTSKTAAAITAQAPILTENLYSFINTGKVASTKYDGYTSCPLLTGYGELMLAEFKYDLLPKESFSNIFDQSRSNRFFYHLKKDVFPYVYWNYMVNGRWFGTNGLKRPELS</sequence>
<evidence type="ECO:0000256" key="3">
    <source>
        <dbReference type="ARBA" id="ARBA00022630"/>
    </source>
</evidence>
<evidence type="ECO:0000256" key="5">
    <source>
        <dbReference type="ARBA" id="ARBA00022827"/>
    </source>
</evidence>
<evidence type="ECO:0000256" key="1">
    <source>
        <dbReference type="ARBA" id="ARBA00001974"/>
    </source>
</evidence>
<dbReference type="Pfam" id="PF07992">
    <property type="entry name" value="Pyr_redox_2"/>
    <property type="match status" value="1"/>
</dbReference>
<evidence type="ECO:0000256" key="9">
    <source>
        <dbReference type="ARBA" id="ARBA00060891"/>
    </source>
</evidence>
<reference evidence="12 13" key="1">
    <citation type="submission" date="2014-04" db="EMBL/GenBank/DDBJ databases">
        <authorList>
            <consortium name="DOE Joint Genome Institute"/>
            <person name="Kuo A."/>
            <person name="Gay G."/>
            <person name="Dore J."/>
            <person name="Kohler A."/>
            <person name="Nagy L.G."/>
            <person name="Floudas D."/>
            <person name="Copeland A."/>
            <person name="Barry K.W."/>
            <person name="Cichocki N."/>
            <person name="Veneault-Fourrey C."/>
            <person name="LaButti K."/>
            <person name="Lindquist E.A."/>
            <person name="Lipzen A."/>
            <person name="Lundell T."/>
            <person name="Morin E."/>
            <person name="Murat C."/>
            <person name="Sun H."/>
            <person name="Tunlid A."/>
            <person name="Henrissat B."/>
            <person name="Grigoriev I.V."/>
            <person name="Hibbett D.S."/>
            <person name="Martin F."/>
            <person name="Nordberg H.P."/>
            <person name="Cantor M.N."/>
            <person name="Hua S.X."/>
        </authorList>
    </citation>
    <scope>NUCLEOTIDE SEQUENCE [LARGE SCALE GENOMIC DNA]</scope>
    <source>
        <strain evidence="13">h7</strain>
    </source>
</reference>
<comment type="subcellular location">
    <subcellularLocation>
        <location evidence="2">Mitochondrion</location>
    </subcellularLocation>
</comment>
<comment type="cofactor">
    <cofactor evidence="1">
        <name>FAD</name>
        <dbReference type="ChEBI" id="CHEBI:57692"/>
    </cofactor>
</comment>
<keyword evidence="13" id="KW-1185">Reference proteome</keyword>
<evidence type="ECO:0000259" key="11">
    <source>
        <dbReference type="Pfam" id="PF07992"/>
    </source>
</evidence>
<reference evidence="13" key="2">
    <citation type="submission" date="2015-01" db="EMBL/GenBank/DDBJ databases">
        <title>Evolutionary Origins and Diversification of the Mycorrhizal Mutualists.</title>
        <authorList>
            <consortium name="DOE Joint Genome Institute"/>
            <consortium name="Mycorrhizal Genomics Consortium"/>
            <person name="Kohler A."/>
            <person name="Kuo A."/>
            <person name="Nagy L.G."/>
            <person name="Floudas D."/>
            <person name="Copeland A."/>
            <person name="Barry K.W."/>
            <person name="Cichocki N."/>
            <person name="Veneault-Fourrey C."/>
            <person name="LaButti K."/>
            <person name="Lindquist E.A."/>
            <person name="Lipzen A."/>
            <person name="Lundell T."/>
            <person name="Morin E."/>
            <person name="Murat C."/>
            <person name="Riley R."/>
            <person name="Ohm R."/>
            <person name="Sun H."/>
            <person name="Tunlid A."/>
            <person name="Henrissat B."/>
            <person name="Grigoriev I.V."/>
            <person name="Hibbett D.S."/>
            <person name="Martin F."/>
        </authorList>
    </citation>
    <scope>NUCLEOTIDE SEQUENCE [LARGE SCALE GENOMIC DNA]</scope>
    <source>
        <strain evidence="13">h7</strain>
    </source>
</reference>
<protein>
    <recommendedName>
        <fullName evidence="10">Sulfide:quinone oxidoreductase, mitochondrial</fullName>
    </recommendedName>
</protein>
<keyword evidence="3" id="KW-0285">Flavoprotein</keyword>
<dbReference type="InterPro" id="IPR015904">
    <property type="entry name" value="Sulphide_quinone_reductase"/>
</dbReference>
<proteinExistence type="inferred from homology"/>
<dbReference type="OrthoDB" id="5376590at2759"/>
<dbReference type="GO" id="GO:0070221">
    <property type="term" value="P:sulfide oxidation, using sulfide:quinone oxidoreductase"/>
    <property type="evidence" value="ECO:0007669"/>
    <property type="project" value="TreeGrafter"/>
</dbReference>
<feature type="domain" description="FAD/NAD(P)-binding" evidence="11">
    <location>
        <begin position="49"/>
        <end position="185"/>
    </location>
</feature>
<organism evidence="12 13">
    <name type="scientific">Hebeloma cylindrosporum</name>
    <dbReference type="NCBI Taxonomy" id="76867"/>
    <lineage>
        <taxon>Eukaryota</taxon>
        <taxon>Fungi</taxon>
        <taxon>Dikarya</taxon>
        <taxon>Basidiomycota</taxon>
        <taxon>Agaricomycotina</taxon>
        <taxon>Agaricomycetes</taxon>
        <taxon>Agaricomycetidae</taxon>
        <taxon>Agaricales</taxon>
        <taxon>Agaricineae</taxon>
        <taxon>Hymenogastraceae</taxon>
        <taxon>Hebeloma</taxon>
    </lineage>
</organism>
<evidence type="ECO:0000256" key="8">
    <source>
        <dbReference type="ARBA" id="ARBA00023128"/>
    </source>
</evidence>
<comment type="similarity">
    <text evidence="9">Belongs to the SQRD family.</text>
</comment>